<feature type="region of interest" description="Disordered" evidence="1">
    <location>
        <begin position="78"/>
        <end position="112"/>
    </location>
</feature>
<name>A0A6J7XQV4_9CAUD</name>
<organism evidence="2">
    <name type="scientific">uncultured Caudovirales phage</name>
    <dbReference type="NCBI Taxonomy" id="2100421"/>
    <lineage>
        <taxon>Viruses</taxon>
        <taxon>Duplodnaviria</taxon>
        <taxon>Heunggongvirae</taxon>
        <taxon>Uroviricota</taxon>
        <taxon>Caudoviricetes</taxon>
        <taxon>Peduoviridae</taxon>
        <taxon>Maltschvirus</taxon>
        <taxon>Maltschvirus maltsch</taxon>
    </lineage>
</organism>
<proteinExistence type="predicted"/>
<sequence length="131" mass="14235">MPVYLDTRGNSVLSVAICDRCSRKFAYVDLMPDPNFPGMRVCAEDLDNFDPWRLPALQTENIALRFPRPDVSVATGPVSGQQVVTGPAPEGAIDSPVDGTRMPNNPGRNSIFITRDRNKSTTAGESGDIKI</sequence>
<reference evidence="2" key="1">
    <citation type="submission" date="2020-05" db="EMBL/GenBank/DDBJ databases">
        <authorList>
            <person name="Chiriac C."/>
            <person name="Salcher M."/>
            <person name="Ghai R."/>
            <person name="Kavagutti S V."/>
        </authorList>
    </citation>
    <scope>NUCLEOTIDE SEQUENCE</scope>
</reference>
<protein>
    <submittedName>
        <fullName evidence="2">Uncharacterized protein</fullName>
    </submittedName>
</protein>
<feature type="compositionally biased region" description="Polar residues" evidence="1">
    <location>
        <begin position="102"/>
        <end position="112"/>
    </location>
</feature>
<accession>A0A6J7XQV4</accession>
<dbReference type="EMBL" id="LR798463">
    <property type="protein sequence ID" value="CAB5238888.1"/>
    <property type="molecule type" value="Genomic_DNA"/>
</dbReference>
<evidence type="ECO:0000256" key="1">
    <source>
        <dbReference type="SAM" id="MobiDB-lite"/>
    </source>
</evidence>
<evidence type="ECO:0000313" key="2">
    <source>
        <dbReference type="EMBL" id="CAB5238888.1"/>
    </source>
</evidence>
<gene>
    <name evidence="2" type="ORF">UFOVP230_76</name>
</gene>